<keyword evidence="3" id="KW-1185">Reference proteome</keyword>
<comment type="caution">
    <text evidence="2">The sequence shown here is derived from an EMBL/GenBank/DDBJ whole genome shotgun (WGS) entry which is preliminary data.</text>
</comment>
<name>A0A0N0XUZ9_9ACTN</name>
<reference evidence="3" key="1">
    <citation type="submission" date="2015-07" db="EMBL/GenBank/DDBJ databases">
        <authorList>
            <person name="Ju K.-S."/>
            <person name="Doroghazi J.R."/>
            <person name="Metcalf W.W."/>
        </authorList>
    </citation>
    <scope>NUCLEOTIDE SEQUENCE [LARGE SCALE GENOMIC DNA]</scope>
    <source>
        <strain evidence="3">NRRL ISP-5002</strain>
    </source>
</reference>
<evidence type="ECO:0000313" key="3">
    <source>
        <dbReference type="Proteomes" id="UP000037982"/>
    </source>
</evidence>
<dbReference type="AlphaFoldDB" id="A0A0N0XUZ9"/>
<keyword evidence="1" id="KW-0472">Membrane</keyword>
<protein>
    <submittedName>
        <fullName evidence="2">Uncharacterized protein</fullName>
    </submittedName>
</protein>
<proteinExistence type="predicted"/>
<gene>
    <name evidence="2" type="ORF">ADL29_16600</name>
</gene>
<evidence type="ECO:0000256" key="1">
    <source>
        <dbReference type="SAM" id="Phobius"/>
    </source>
</evidence>
<sequence length="59" mass="6065">MAAGIALAVWMVLGAPHLGFGLAKVVAHLVAWGAVFAGGGLAFWQRGNRTTEEATAEQS</sequence>
<feature type="transmembrane region" description="Helical" evidence="1">
    <location>
        <begin position="24"/>
        <end position="44"/>
    </location>
</feature>
<evidence type="ECO:0000313" key="2">
    <source>
        <dbReference type="EMBL" id="KPC62846.1"/>
    </source>
</evidence>
<organism evidence="2 3">
    <name type="scientific">Streptomyces chattanoogensis</name>
    <dbReference type="NCBI Taxonomy" id="66876"/>
    <lineage>
        <taxon>Bacteria</taxon>
        <taxon>Bacillati</taxon>
        <taxon>Actinomycetota</taxon>
        <taxon>Actinomycetes</taxon>
        <taxon>Kitasatosporales</taxon>
        <taxon>Streptomycetaceae</taxon>
        <taxon>Streptomyces</taxon>
    </lineage>
</organism>
<dbReference type="Proteomes" id="UP000037982">
    <property type="component" value="Unassembled WGS sequence"/>
</dbReference>
<dbReference type="PATRIC" id="fig|66876.3.peg.3636"/>
<accession>A0A0N0XUZ9</accession>
<keyword evidence="1" id="KW-1133">Transmembrane helix</keyword>
<dbReference type="EMBL" id="LGKG01000135">
    <property type="protein sequence ID" value="KPC62846.1"/>
    <property type="molecule type" value="Genomic_DNA"/>
</dbReference>
<keyword evidence="1" id="KW-0812">Transmembrane</keyword>